<keyword evidence="2" id="KW-1185">Reference proteome</keyword>
<dbReference type="Proteomes" id="UP000193920">
    <property type="component" value="Unassembled WGS sequence"/>
</dbReference>
<protein>
    <submittedName>
        <fullName evidence="1">Uncharacterized protein</fullName>
    </submittedName>
</protein>
<dbReference type="OrthoDB" id="2144585at2759"/>
<sequence length="293" mass="35032">MLYPKNNRNRSTYHDPLFFEPSKDLADSRTQTYFHWYKGDRNGTQDKNFYPSRWPRITNNERNYSHEVFKFGNCSPLRSNSNNHIPPIKVDQDRFTGPNPELYLKQQQKIKKDTEMRYLNNIKMSREKREKNRWNKIVMEDNASSKRLEEKRLHSKYNRPGKGFNIINNQYANDARGRELALIDSIQKEKINYLAMKRYEQVNTYDPVKGIDIVKRYSKVNSQLKNENQNNQQQDQNYILQNEKSAANIAPIYQLNATNQMSTDKQLEKMLVLSHAELNRRKNRISEFQNKKK</sequence>
<dbReference type="EMBL" id="MCOG01000347">
    <property type="protein sequence ID" value="ORY14713.1"/>
    <property type="molecule type" value="Genomic_DNA"/>
</dbReference>
<evidence type="ECO:0000313" key="1">
    <source>
        <dbReference type="EMBL" id="ORY14713.1"/>
    </source>
</evidence>
<proteinExistence type="predicted"/>
<comment type="caution">
    <text evidence="1">The sequence shown here is derived from an EMBL/GenBank/DDBJ whole genome shotgun (WGS) entry which is preliminary data.</text>
</comment>
<dbReference type="AlphaFoldDB" id="A0A1Y1ZWT7"/>
<gene>
    <name evidence="1" type="ORF">LY90DRAFT_677604</name>
</gene>
<name>A0A1Y1ZWT7_9FUNG</name>
<evidence type="ECO:0000313" key="2">
    <source>
        <dbReference type="Proteomes" id="UP000193920"/>
    </source>
</evidence>
<accession>A0A1Y1ZWT7</accession>
<organism evidence="1 2">
    <name type="scientific">Neocallimastix californiae</name>
    <dbReference type="NCBI Taxonomy" id="1754190"/>
    <lineage>
        <taxon>Eukaryota</taxon>
        <taxon>Fungi</taxon>
        <taxon>Fungi incertae sedis</taxon>
        <taxon>Chytridiomycota</taxon>
        <taxon>Chytridiomycota incertae sedis</taxon>
        <taxon>Neocallimastigomycetes</taxon>
        <taxon>Neocallimastigales</taxon>
        <taxon>Neocallimastigaceae</taxon>
        <taxon>Neocallimastix</taxon>
    </lineage>
</organism>
<reference evidence="1 2" key="1">
    <citation type="submission" date="2016-08" db="EMBL/GenBank/DDBJ databases">
        <title>A Parts List for Fungal Cellulosomes Revealed by Comparative Genomics.</title>
        <authorList>
            <consortium name="DOE Joint Genome Institute"/>
            <person name="Haitjema C.H."/>
            <person name="Gilmore S.P."/>
            <person name="Henske J.K."/>
            <person name="Solomon K.V."/>
            <person name="De Groot R."/>
            <person name="Kuo A."/>
            <person name="Mondo S.J."/>
            <person name="Salamov A.A."/>
            <person name="Labutti K."/>
            <person name="Zhao Z."/>
            <person name="Chiniquy J."/>
            <person name="Barry K."/>
            <person name="Brewer H.M."/>
            <person name="Purvine S.O."/>
            <person name="Wright A.T."/>
            <person name="Boxma B."/>
            <person name="Van Alen T."/>
            <person name="Hackstein J.H."/>
            <person name="Baker S.E."/>
            <person name="Grigoriev I.V."/>
            <person name="O'Malley M.A."/>
        </authorList>
    </citation>
    <scope>NUCLEOTIDE SEQUENCE [LARGE SCALE GENOMIC DNA]</scope>
    <source>
        <strain evidence="1 2">G1</strain>
    </source>
</reference>